<dbReference type="EMBL" id="FRCB01000003">
    <property type="protein sequence ID" value="SHL84468.1"/>
    <property type="molecule type" value="Genomic_DNA"/>
</dbReference>
<name>A0A1M7DYM6_9RHOB</name>
<gene>
    <name evidence="2" type="ORF">SAMN05443432_103116</name>
</gene>
<keyword evidence="3" id="KW-1185">Reference proteome</keyword>
<accession>A0A1M7DYM6</accession>
<evidence type="ECO:0000259" key="1">
    <source>
        <dbReference type="Pfam" id="PF04909"/>
    </source>
</evidence>
<evidence type="ECO:0000313" key="3">
    <source>
        <dbReference type="Proteomes" id="UP000322545"/>
    </source>
</evidence>
<proteinExistence type="predicted"/>
<dbReference type="Gene3D" id="3.20.20.140">
    <property type="entry name" value="Metal-dependent hydrolases"/>
    <property type="match status" value="1"/>
</dbReference>
<keyword evidence="2" id="KW-0378">Hydrolase</keyword>
<dbReference type="InterPro" id="IPR052358">
    <property type="entry name" value="Aro_Compnd_Degr_Hydrolases"/>
</dbReference>
<reference evidence="2 3" key="1">
    <citation type="submission" date="2016-11" db="EMBL/GenBank/DDBJ databases">
        <authorList>
            <person name="Varghese N."/>
            <person name="Submissions S."/>
        </authorList>
    </citation>
    <scope>NUCLEOTIDE SEQUENCE [LARGE SCALE GENOMIC DNA]</scope>
    <source>
        <strain evidence="2 3">DSM 28249</strain>
    </source>
</reference>
<protein>
    <submittedName>
        <fullName evidence="2">Predicted metal-dependent hydrolase, TIM-barrel fold</fullName>
    </submittedName>
</protein>
<dbReference type="AlphaFoldDB" id="A0A1M7DYM6"/>
<dbReference type="Proteomes" id="UP000322545">
    <property type="component" value="Unassembled WGS sequence"/>
</dbReference>
<sequence>MIRFDCHAHVYETLAAVDGARYVPARPAPLRDWLTQLEHRGISGGVIVQVSFLGADNSQLCAALSQLDPARFAGVGVLPLDAGDAAFDRLAACGIRGIRWNLVRGADIPDPGAPATRAFLHRLRARGMHLEMHLEGPRLAPLLPALADLGIDVVIDHFGLPSDPAPKDDPMLRAVRQLQDRQALFFKFSAHYRVPFDVAPHARDLLEMLDADHVVWGSDWPHTQHETRTDYARVWAHAPHLGTLSDHRAAQRLYGIEAAQLKADRAGADPR</sequence>
<dbReference type="SUPFAM" id="SSF51556">
    <property type="entry name" value="Metallo-dependent hydrolases"/>
    <property type="match status" value="1"/>
</dbReference>
<dbReference type="InterPro" id="IPR006680">
    <property type="entry name" value="Amidohydro-rel"/>
</dbReference>
<dbReference type="GO" id="GO:0016787">
    <property type="term" value="F:hydrolase activity"/>
    <property type="evidence" value="ECO:0007669"/>
    <property type="project" value="UniProtKB-KW"/>
</dbReference>
<organism evidence="2 3">
    <name type="scientific">Roseovarius litoreus</name>
    <dbReference type="NCBI Taxonomy" id="1155722"/>
    <lineage>
        <taxon>Bacteria</taxon>
        <taxon>Pseudomonadati</taxon>
        <taxon>Pseudomonadota</taxon>
        <taxon>Alphaproteobacteria</taxon>
        <taxon>Rhodobacterales</taxon>
        <taxon>Roseobacteraceae</taxon>
        <taxon>Roseovarius</taxon>
    </lineage>
</organism>
<dbReference type="Pfam" id="PF04909">
    <property type="entry name" value="Amidohydro_2"/>
    <property type="match status" value="1"/>
</dbReference>
<dbReference type="PANTHER" id="PTHR35563:SF2">
    <property type="entry name" value="BARREL METAL-DEPENDENT HYDROLASE, PUTATIVE (AFU_ORTHOLOGUE AFUA_1G16240)-RELATED"/>
    <property type="match status" value="1"/>
</dbReference>
<evidence type="ECO:0000313" key="2">
    <source>
        <dbReference type="EMBL" id="SHL84468.1"/>
    </source>
</evidence>
<dbReference type="PANTHER" id="PTHR35563">
    <property type="entry name" value="BARREL METAL-DEPENDENT HYDROLASE, PUTATIVE (AFU_ORTHOLOGUE AFUA_1G16240)-RELATED"/>
    <property type="match status" value="1"/>
</dbReference>
<dbReference type="RefSeq" id="WP_149778924.1">
    <property type="nucleotide sequence ID" value="NZ_FRCB01000003.1"/>
</dbReference>
<feature type="domain" description="Amidohydrolase-related" evidence="1">
    <location>
        <begin position="5"/>
        <end position="237"/>
    </location>
</feature>
<dbReference type="InterPro" id="IPR032466">
    <property type="entry name" value="Metal_Hydrolase"/>
</dbReference>